<gene>
    <name evidence="1" type="ORF">GOODEAATRI_005271</name>
</gene>
<keyword evidence="2" id="KW-1185">Reference proteome</keyword>
<reference evidence="1 2" key="1">
    <citation type="submission" date="2021-06" db="EMBL/GenBank/DDBJ databases">
        <authorList>
            <person name="Palmer J.M."/>
        </authorList>
    </citation>
    <scope>NUCLEOTIDE SEQUENCE [LARGE SCALE GENOMIC DNA]</scope>
    <source>
        <strain evidence="1 2">GA_2019</strain>
        <tissue evidence="1">Muscle</tissue>
    </source>
</reference>
<comment type="caution">
    <text evidence="1">The sequence shown here is derived from an EMBL/GenBank/DDBJ whole genome shotgun (WGS) entry which is preliminary data.</text>
</comment>
<proteinExistence type="predicted"/>
<protein>
    <submittedName>
        <fullName evidence="1">Uncharacterized protein</fullName>
    </submittedName>
</protein>
<name>A0ABV0N839_9TELE</name>
<evidence type="ECO:0000313" key="1">
    <source>
        <dbReference type="EMBL" id="MEQ2167557.1"/>
    </source>
</evidence>
<dbReference type="Proteomes" id="UP001476798">
    <property type="component" value="Unassembled WGS sequence"/>
</dbReference>
<dbReference type="EMBL" id="JAHRIO010030223">
    <property type="protein sequence ID" value="MEQ2167557.1"/>
    <property type="molecule type" value="Genomic_DNA"/>
</dbReference>
<sequence length="130" mass="13891">MADCPNAIVRVAPVSSVCQCGGLSDRMDGQVSYLEHECCCTCAEKQLRVTGVISAALLQVPTPVQMKTLAGESVCGLLRLVLFPSDGRVCVHSGVRMSETQVLSASFMVLLLLITNTCRTHPYTPTPLPP</sequence>
<evidence type="ECO:0000313" key="2">
    <source>
        <dbReference type="Proteomes" id="UP001476798"/>
    </source>
</evidence>
<organism evidence="1 2">
    <name type="scientific">Goodea atripinnis</name>
    <dbReference type="NCBI Taxonomy" id="208336"/>
    <lineage>
        <taxon>Eukaryota</taxon>
        <taxon>Metazoa</taxon>
        <taxon>Chordata</taxon>
        <taxon>Craniata</taxon>
        <taxon>Vertebrata</taxon>
        <taxon>Euteleostomi</taxon>
        <taxon>Actinopterygii</taxon>
        <taxon>Neopterygii</taxon>
        <taxon>Teleostei</taxon>
        <taxon>Neoteleostei</taxon>
        <taxon>Acanthomorphata</taxon>
        <taxon>Ovalentaria</taxon>
        <taxon>Atherinomorphae</taxon>
        <taxon>Cyprinodontiformes</taxon>
        <taxon>Goodeidae</taxon>
        <taxon>Goodea</taxon>
    </lineage>
</organism>
<accession>A0ABV0N839</accession>